<evidence type="ECO:0000313" key="2">
    <source>
        <dbReference type="Proteomes" id="UP001607302"/>
    </source>
</evidence>
<dbReference type="AlphaFoldDB" id="A0ABD2BPN7"/>
<dbReference type="EMBL" id="JAUDFV010000074">
    <property type="protein sequence ID" value="KAL2734253.1"/>
    <property type="molecule type" value="Genomic_DNA"/>
</dbReference>
<sequence>MRLRQRFLELAAKKTTSIFRHCELLYLSFNLDPSCSMIEFNDYLSLEKDSHASKLTNLLSVDEMDHIARFRNSKIAKSTFLLRSRYNTSLFCKIDLDFKYNVFVLVNISKMCVYNGLDGVNLGSCKYHCKSEFNVFPENLDFLFMKNNKNNNIYSPFSQIFKESVDLISTEAMRLRIGAETSDKFFKSSSPKQITNRS</sequence>
<proteinExistence type="predicted"/>
<reference evidence="1 2" key="1">
    <citation type="journal article" date="2024" name="Ann. Entomol. Soc. Am.">
        <title>Genomic analyses of the southern and eastern yellowjacket wasps (Hymenoptera: Vespidae) reveal evolutionary signatures of social life.</title>
        <authorList>
            <person name="Catto M.A."/>
            <person name="Caine P.B."/>
            <person name="Orr S.E."/>
            <person name="Hunt B.G."/>
            <person name="Goodisman M.A.D."/>
        </authorList>
    </citation>
    <scope>NUCLEOTIDE SEQUENCE [LARGE SCALE GENOMIC DNA]</scope>
    <source>
        <strain evidence="1">233</strain>
        <tissue evidence="1">Head and thorax</tissue>
    </source>
</reference>
<name>A0ABD2BPN7_VESSQ</name>
<accession>A0ABD2BPN7</accession>
<evidence type="ECO:0000313" key="1">
    <source>
        <dbReference type="EMBL" id="KAL2734253.1"/>
    </source>
</evidence>
<organism evidence="1 2">
    <name type="scientific">Vespula squamosa</name>
    <name type="common">Southern yellow jacket</name>
    <name type="synonym">Wasp</name>
    <dbReference type="NCBI Taxonomy" id="30214"/>
    <lineage>
        <taxon>Eukaryota</taxon>
        <taxon>Metazoa</taxon>
        <taxon>Ecdysozoa</taxon>
        <taxon>Arthropoda</taxon>
        <taxon>Hexapoda</taxon>
        <taxon>Insecta</taxon>
        <taxon>Pterygota</taxon>
        <taxon>Neoptera</taxon>
        <taxon>Endopterygota</taxon>
        <taxon>Hymenoptera</taxon>
        <taxon>Apocrita</taxon>
        <taxon>Aculeata</taxon>
        <taxon>Vespoidea</taxon>
        <taxon>Vespidae</taxon>
        <taxon>Vespinae</taxon>
        <taxon>Vespula</taxon>
    </lineage>
</organism>
<dbReference type="Proteomes" id="UP001607302">
    <property type="component" value="Unassembled WGS sequence"/>
</dbReference>
<comment type="caution">
    <text evidence="1">The sequence shown here is derived from an EMBL/GenBank/DDBJ whole genome shotgun (WGS) entry which is preliminary data.</text>
</comment>
<gene>
    <name evidence="1" type="ORF">V1478_003951</name>
</gene>
<keyword evidence="2" id="KW-1185">Reference proteome</keyword>
<protein>
    <submittedName>
        <fullName evidence="1">Uncharacterized protein</fullName>
    </submittedName>
</protein>